<dbReference type="GO" id="GO:0016887">
    <property type="term" value="F:ATP hydrolysis activity"/>
    <property type="evidence" value="ECO:0007669"/>
    <property type="project" value="InterPro"/>
</dbReference>
<evidence type="ECO:0000313" key="4">
    <source>
        <dbReference type="Proteomes" id="UP000539111"/>
    </source>
</evidence>
<sequence>MDAISIVEDEVRELVRRRGLDPRHDLDATRALIEDAVADYDERVLSGGLPDLGERDGAISRLVDTVSGFGPLQPYLDDDQIEEIWVNEPGKVFISRSGISELTPTVLTAEMVDELVERMLATSGRRIDVSSPFVDAMLPGGSRLHVVLPGITRRHMSVNIRKFVCRAHTLGDLVATGTVTDEAARFLTGAVRSGLNVVVSGATQAGKTTMLGTLAAAIPARERVISCEEVFELDLSVRDWVAMQCRQPSLEGTGAVPLRTLVTEALRMRPTRVIVGEVRQAETLDLLIALNSGLPGMTSVHANSARTAITKLCTLPLLAGDNVSSRFVVPTVAACVDVVVHMRLDKSGRRRVAEIAAVPGQVEGDAVATETLFVERSGALVKTGGFTAAAERFTAADQEAE</sequence>
<dbReference type="PANTHER" id="PTHR30486:SF15">
    <property type="entry name" value="TYPE II_IV SECRETION SYSTEM ATPASE"/>
    <property type="match status" value="1"/>
</dbReference>
<evidence type="ECO:0000313" key="3">
    <source>
        <dbReference type="EMBL" id="NYI69260.1"/>
    </source>
</evidence>
<dbReference type="Gene3D" id="3.30.450.380">
    <property type="match status" value="1"/>
</dbReference>
<dbReference type="RefSeq" id="WP_179429515.1">
    <property type="nucleotide sequence ID" value="NZ_JACBZP010000001.1"/>
</dbReference>
<name>A0A7Z0IJ77_9MICO</name>
<keyword evidence="4" id="KW-1185">Reference proteome</keyword>
<feature type="domain" description="Bacterial type II secretion system protein E" evidence="2">
    <location>
        <begin position="68"/>
        <end position="344"/>
    </location>
</feature>
<dbReference type="Gene3D" id="3.40.50.300">
    <property type="entry name" value="P-loop containing nucleotide triphosphate hydrolases"/>
    <property type="match status" value="1"/>
</dbReference>
<dbReference type="EMBL" id="JACBZP010000001">
    <property type="protein sequence ID" value="NYI69260.1"/>
    <property type="molecule type" value="Genomic_DNA"/>
</dbReference>
<accession>A0A7Z0IJ77</accession>
<evidence type="ECO:0000256" key="1">
    <source>
        <dbReference type="ARBA" id="ARBA00006611"/>
    </source>
</evidence>
<dbReference type="Pfam" id="PF00437">
    <property type="entry name" value="T2SSE"/>
    <property type="match status" value="1"/>
</dbReference>
<dbReference type="Proteomes" id="UP000539111">
    <property type="component" value="Unassembled WGS sequence"/>
</dbReference>
<dbReference type="SUPFAM" id="SSF52540">
    <property type="entry name" value="P-loop containing nucleoside triphosphate hydrolases"/>
    <property type="match status" value="1"/>
</dbReference>
<dbReference type="InterPro" id="IPR027417">
    <property type="entry name" value="P-loop_NTPase"/>
</dbReference>
<gene>
    <name evidence="3" type="ORF">BJY26_003566</name>
</gene>
<comment type="similarity">
    <text evidence="1">Belongs to the GSP E family.</text>
</comment>
<dbReference type="CDD" id="cd01130">
    <property type="entry name" value="VirB11-like_ATPase"/>
    <property type="match status" value="1"/>
</dbReference>
<dbReference type="InterPro" id="IPR001482">
    <property type="entry name" value="T2SS/T4SS_dom"/>
</dbReference>
<dbReference type="AlphaFoldDB" id="A0A7Z0IJ77"/>
<protein>
    <submittedName>
        <fullName evidence="3">Pilus assembly protein CpaF</fullName>
    </submittedName>
</protein>
<reference evidence="3 4" key="1">
    <citation type="submission" date="2020-07" db="EMBL/GenBank/DDBJ databases">
        <title>Sequencing the genomes of 1000 actinobacteria strains.</title>
        <authorList>
            <person name="Klenk H.-P."/>
        </authorList>
    </citation>
    <scope>NUCLEOTIDE SEQUENCE [LARGE SCALE GENOMIC DNA]</scope>
    <source>
        <strain evidence="3 4">DSM 26341</strain>
    </source>
</reference>
<organism evidence="3 4">
    <name type="scientific">Spelaeicoccus albus</name>
    <dbReference type="NCBI Taxonomy" id="1280376"/>
    <lineage>
        <taxon>Bacteria</taxon>
        <taxon>Bacillati</taxon>
        <taxon>Actinomycetota</taxon>
        <taxon>Actinomycetes</taxon>
        <taxon>Micrococcales</taxon>
        <taxon>Brevibacteriaceae</taxon>
        <taxon>Spelaeicoccus</taxon>
    </lineage>
</organism>
<proteinExistence type="inferred from homology"/>
<dbReference type="PANTHER" id="PTHR30486">
    <property type="entry name" value="TWITCHING MOTILITY PROTEIN PILT"/>
    <property type="match status" value="1"/>
</dbReference>
<comment type="caution">
    <text evidence="3">The sequence shown here is derived from an EMBL/GenBank/DDBJ whole genome shotgun (WGS) entry which is preliminary data.</text>
</comment>
<dbReference type="InterPro" id="IPR050921">
    <property type="entry name" value="T4SS_GSP_E_ATPase"/>
</dbReference>
<evidence type="ECO:0000259" key="2">
    <source>
        <dbReference type="Pfam" id="PF00437"/>
    </source>
</evidence>